<feature type="transmembrane region" description="Helical" evidence="1">
    <location>
        <begin position="83"/>
        <end position="104"/>
    </location>
</feature>
<dbReference type="RefSeq" id="WP_345440100.1">
    <property type="nucleotide sequence ID" value="NZ_BAABKO010000005.1"/>
</dbReference>
<gene>
    <name evidence="2" type="ORF">GCM10023351_27170</name>
</gene>
<organism evidence="2 3">
    <name type="scientific">Microbacterium gilvum</name>
    <dbReference type="NCBI Taxonomy" id="1336204"/>
    <lineage>
        <taxon>Bacteria</taxon>
        <taxon>Bacillati</taxon>
        <taxon>Actinomycetota</taxon>
        <taxon>Actinomycetes</taxon>
        <taxon>Micrococcales</taxon>
        <taxon>Microbacteriaceae</taxon>
        <taxon>Microbacterium</taxon>
    </lineage>
</organism>
<name>A0ABP9AGB7_9MICO</name>
<keyword evidence="3" id="KW-1185">Reference proteome</keyword>
<dbReference type="Proteomes" id="UP001501645">
    <property type="component" value="Unassembled WGS sequence"/>
</dbReference>
<keyword evidence="1" id="KW-0472">Membrane</keyword>
<feature type="transmembrane region" description="Helical" evidence="1">
    <location>
        <begin position="161"/>
        <end position="182"/>
    </location>
</feature>
<evidence type="ECO:0000256" key="1">
    <source>
        <dbReference type="SAM" id="Phobius"/>
    </source>
</evidence>
<evidence type="ECO:0000313" key="2">
    <source>
        <dbReference type="EMBL" id="GAA4780703.1"/>
    </source>
</evidence>
<evidence type="ECO:0000313" key="3">
    <source>
        <dbReference type="Proteomes" id="UP001501645"/>
    </source>
</evidence>
<protein>
    <submittedName>
        <fullName evidence="2">Uncharacterized protein</fullName>
    </submittedName>
</protein>
<comment type="caution">
    <text evidence="2">The sequence shown here is derived from an EMBL/GenBank/DDBJ whole genome shotgun (WGS) entry which is preliminary data.</text>
</comment>
<sequence length="295" mass="31906">MSAPQAPYAQPPQDKPMSKLITGAIWIAIGSLIAAAIVCVVWVLVGDQNGLVGKAFTTVLLLAAFAGVVLLDANLAPRRPDWFALASMVSWVIALLVGAVKIWLDVTPSWAGDDYRYLEYGASGVERFFQLLFVIVVLQLALLHLRLFWRAAERHVTAFTRGVAIATTAFVVALALLLVFFLTFPDSFDYADLYWRIVVALAILAAVGTTLLPLLNALFAPKKPRERPITAAPQVHAGGYAAPAPQGWPTYYDGVTPLPVLPDGSPDWNAYYTGYPTAQPPLPPRPPLPPVPPVV</sequence>
<keyword evidence="1" id="KW-1133">Transmembrane helix</keyword>
<reference evidence="3" key="1">
    <citation type="journal article" date="2019" name="Int. J. Syst. Evol. Microbiol.">
        <title>The Global Catalogue of Microorganisms (GCM) 10K type strain sequencing project: providing services to taxonomists for standard genome sequencing and annotation.</title>
        <authorList>
            <consortium name="The Broad Institute Genomics Platform"/>
            <consortium name="The Broad Institute Genome Sequencing Center for Infectious Disease"/>
            <person name="Wu L."/>
            <person name="Ma J."/>
        </authorList>
    </citation>
    <scope>NUCLEOTIDE SEQUENCE [LARGE SCALE GENOMIC DNA]</scope>
    <source>
        <strain evidence="3">JCM 18537</strain>
    </source>
</reference>
<feature type="transmembrane region" description="Helical" evidence="1">
    <location>
        <begin position="20"/>
        <end position="45"/>
    </location>
</feature>
<feature type="transmembrane region" description="Helical" evidence="1">
    <location>
        <begin position="51"/>
        <end position="71"/>
    </location>
</feature>
<feature type="transmembrane region" description="Helical" evidence="1">
    <location>
        <begin position="194"/>
        <end position="219"/>
    </location>
</feature>
<feature type="transmembrane region" description="Helical" evidence="1">
    <location>
        <begin position="128"/>
        <end position="149"/>
    </location>
</feature>
<dbReference type="EMBL" id="BAABKO010000005">
    <property type="protein sequence ID" value="GAA4780703.1"/>
    <property type="molecule type" value="Genomic_DNA"/>
</dbReference>
<proteinExistence type="predicted"/>
<accession>A0ABP9AGB7</accession>
<keyword evidence="1" id="KW-0812">Transmembrane</keyword>